<proteinExistence type="predicted"/>
<keyword evidence="1" id="KW-0472">Membrane</keyword>
<gene>
    <name evidence="2" type="ORF">DAA48_10970</name>
</gene>
<dbReference type="AlphaFoldDB" id="A0A2T4N2J0"/>
<comment type="caution">
    <text evidence="2">The sequence shown here is derived from an EMBL/GenBank/DDBJ whole genome shotgun (WGS) entry which is preliminary data.</text>
</comment>
<evidence type="ECO:0008006" key="4">
    <source>
        <dbReference type="Google" id="ProtNLM"/>
    </source>
</evidence>
<keyword evidence="1" id="KW-0812">Transmembrane</keyword>
<evidence type="ECO:0000256" key="1">
    <source>
        <dbReference type="SAM" id="Phobius"/>
    </source>
</evidence>
<dbReference type="SUPFAM" id="SSF53850">
    <property type="entry name" value="Periplasmic binding protein-like II"/>
    <property type="match status" value="1"/>
</dbReference>
<keyword evidence="1" id="KW-1133">Transmembrane helix</keyword>
<sequence>MICQCEIYMFSQNLIKNIFYIFFIIFSLGVSAVENTIVLVSSDDTFKSRYGCWLHNIYSEAFSRLGYKLIYRGVPGGRAPILAENGSVDGEIHRPLEYQQQTKNMIRVNESHFYVTIEAYVYDKKLEFNSWDDLNKDGLKIEFRRGSKRAGEVLSKLIKPSLLTDVNTTEQGLKKLIKGRTDIFIEQTLVFDKNKKDLLESSPEYEKVHSAGVVDKLEGYAYLNNRHFTLAQRLASTLNMMKVENKIEQLKDKYCYHD</sequence>
<dbReference type="EMBL" id="PZKL01000026">
    <property type="protein sequence ID" value="PTH81060.1"/>
    <property type="molecule type" value="Genomic_DNA"/>
</dbReference>
<name>A0A2T4N2J0_AERVE</name>
<accession>A0A2T4N2J0</accession>
<evidence type="ECO:0000313" key="3">
    <source>
        <dbReference type="Proteomes" id="UP000241986"/>
    </source>
</evidence>
<reference evidence="2 3" key="1">
    <citation type="submission" date="2018-03" db="EMBL/GenBank/DDBJ databases">
        <title>Aeromonas veronii whole genome sequencing and analysis.</title>
        <authorList>
            <person name="Xie H."/>
            <person name="Liu T."/>
            <person name="Wang K."/>
        </authorList>
    </citation>
    <scope>NUCLEOTIDE SEQUENCE [LARGE SCALE GENOMIC DNA]</scope>
    <source>
        <strain evidence="2 3">XH.VA.1</strain>
    </source>
</reference>
<protein>
    <recommendedName>
        <fullName evidence="4">Solute-binding protein family 3/N-terminal domain-containing protein</fullName>
    </recommendedName>
</protein>
<dbReference type="Gene3D" id="3.40.190.10">
    <property type="entry name" value="Periplasmic binding protein-like II"/>
    <property type="match status" value="2"/>
</dbReference>
<dbReference type="Proteomes" id="UP000241986">
    <property type="component" value="Unassembled WGS sequence"/>
</dbReference>
<feature type="transmembrane region" description="Helical" evidence="1">
    <location>
        <begin position="18"/>
        <end position="40"/>
    </location>
</feature>
<organism evidence="2 3">
    <name type="scientific">Aeromonas veronii</name>
    <dbReference type="NCBI Taxonomy" id="654"/>
    <lineage>
        <taxon>Bacteria</taxon>
        <taxon>Pseudomonadati</taxon>
        <taxon>Pseudomonadota</taxon>
        <taxon>Gammaproteobacteria</taxon>
        <taxon>Aeromonadales</taxon>
        <taxon>Aeromonadaceae</taxon>
        <taxon>Aeromonas</taxon>
    </lineage>
</organism>
<evidence type="ECO:0000313" key="2">
    <source>
        <dbReference type="EMBL" id="PTH81060.1"/>
    </source>
</evidence>